<keyword evidence="3" id="KW-1185">Reference proteome</keyword>
<dbReference type="Proteomes" id="UP000593560">
    <property type="component" value="Unassembled WGS sequence"/>
</dbReference>
<dbReference type="PROSITE" id="PS00108">
    <property type="entry name" value="PROTEIN_KINASE_ST"/>
    <property type="match status" value="1"/>
</dbReference>
<name>A0A7J9HIT3_9ROSI</name>
<dbReference type="InterPro" id="IPR051564">
    <property type="entry name" value="LRR_receptor-like_kinase"/>
</dbReference>
<dbReference type="PANTHER" id="PTHR48055:SF57">
    <property type="entry name" value="PROTEIN KINASE DOMAIN-CONTAINING PROTEIN"/>
    <property type="match status" value="1"/>
</dbReference>
<protein>
    <recommendedName>
        <fullName evidence="1">Protein kinase domain-containing protein</fullName>
    </recommendedName>
</protein>
<dbReference type="Gene3D" id="1.10.510.10">
    <property type="entry name" value="Transferase(Phosphotransferase) domain 1"/>
    <property type="match status" value="1"/>
</dbReference>
<dbReference type="PANTHER" id="PTHR48055">
    <property type="entry name" value="LEUCINE-RICH REPEAT RECEPTOR PROTEIN KINASE EMS1"/>
    <property type="match status" value="1"/>
</dbReference>
<dbReference type="PROSITE" id="PS50011">
    <property type="entry name" value="PROTEIN_KINASE_DOM"/>
    <property type="match status" value="1"/>
</dbReference>
<evidence type="ECO:0000259" key="1">
    <source>
        <dbReference type="PROSITE" id="PS50011"/>
    </source>
</evidence>
<dbReference type="OrthoDB" id="979382at2759"/>
<dbReference type="GO" id="GO:0016020">
    <property type="term" value="C:membrane"/>
    <property type="evidence" value="ECO:0007669"/>
    <property type="project" value="TreeGrafter"/>
</dbReference>
<gene>
    <name evidence="2" type="ORF">Gohar_025365</name>
</gene>
<dbReference type="InterPro" id="IPR000719">
    <property type="entry name" value="Prot_kinase_dom"/>
</dbReference>
<proteinExistence type="predicted"/>
<dbReference type="EMBL" id="JABFAD010000009">
    <property type="protein sequence ID" value="MBA0809741.1"/>
    <property type="molecule type" value="Genomic_DNA"/>
</dbReference>
<dbReference type="AlphaFoldDB" id="A0A7J9HIT3"/>
<comment type="caution">
    <text evidence="2">The sequence shown here is derived from an EMBL/GenBank/DDBJ whole genome shotgun (WGS) entry which is preliminary data.</text>
</comment>
<dbReference type="Pfam" id="PF00069">
    <property type="entry name" value="Pkinase"/>
    <property type="match status" value="1"/>
</dbReference>
<dbReference type="GO" id="GO:0005524">
    <property type="term" value="F:ATP binding"/>
    <property type="evidence" value="ECO:0007669"/>
    <property type="project" value="InterPro"/>
</dbReference>
<dbReference type="InterPro" id="IPR011009">
    <property type="entry name" value="Kinase-like_dom_sf"/>
</dbReference>
<sequence>MKSLLLSRLDIAIDMANAIDYLHHGCKTMVVHCDLKPSNVLLDYDMVAHITDFGLAKLLSTVTSNIGSDQTSSLVIKGTIGYVPPGIVSNIESREKPNDFY</sequence>
<evidence type="ECO:0000313" key="3">
    <source>
        <dbReference type="Proteomes" id="UP000593560"/>
    </source>
</evidence>
<dbReference type="SUPFAM" id="SSF56112">
    <property type="entry name" value="Protein kinase-like (PK-like)"/>
    <property type="match status" value="1"/>
</dbReference>
<dbReference type="GO" id="GO:0004672">
    <property type="term" value="F:protein kinase activity"/>
    <property type="evidence" value="ECO:0007669"/>
    <property type="project" value="InterPro"/>
</dbReference>
<feature type="domain" description="Protein kinase" evidence="1">
    <location>
        <begin position="1"/>
        <end position="101"/>
    </location>
</feature>
<accession>A0A7J9HIT3</accession>
<organism evidence="2 3">
    <name type="scientific">Gossypium harknessii</name>
    <dbReference type="NCBI Taxonomy" id="34285"/>
    <lineage>
        <taxon>Eukaryota</taxon>
        <taxon>Viridiplantae</taxon>
        <taxon>Streptophyta</taxon>
        <taxon>Embryophyta</taxon>
        <taxon>Tracheophyta</taxon>
        <taxon>Spermatophyta</taxon>
        <taxon>Magnoliopsida</taxon>
        <taxon>eudicotyledons</taxon>
        <taxon>Gunneridae</taxon>
        <taxon>Pentapetalae</taxon>
        <taxon>rosids</taxon>
        <taxon>malvids</taxon>
        <taxon>Malvales</taxon>
        <taxon>Malvaceae</taxon>
        <taxon>Malvoideae</taxon>
        <taxon>Gossypium</taxon>
    </lineage>
</organism>
<reference evidence="2 3" key="1">
    <citation type="journal article" date="2019" name="Genome Biol. Evol.">
        <title>Insights into the evolution of the New World diploid cottons (Gossypium, subgenus Houzingenia) based on genome sequencing.</title>
        <authorList>
            <person name="Grover C.E."/>
            <person name="Arick M.A. 2nd"/>
            <person name="Thrash A."/>
            <person name="Conover J.L."/>
            <person name="Sanders W.S."/>
            <person name="Peterson D.G."/>
            <person name="Frelichowski J.E."/>
            <person name="Scheffler J.A."/>
            <person name="Scheffler B.E."/>
            <person name="Wendel J.F."/>
        </authorList>
    </citation>
    <scope>NUCLEOTIDE SEQUENCE [LARGE SCALE GENOMIC DNA]</scope>
    <source>
        <strain evidence="2">0</strain>
        <tissue evidence="2">Leaf</tissue>
    </source>
</reference>
<dbReference type="InterPro" id="IPR008271">
    <property type="entry name" value="Ser/Thr_kinase_AS"/>
</dbReference>
<evidence type="ECO:0000313" key="2">
    <source>
        <dbReference type="EMBL" id="MBA0809741.1"/>
    </source>
</evidence>